<dbReference type="Pfam" id="PF00675">
    <property type="entry name" value="Peptidase_M16"/>
    <property type="match status" value="1"/>
</dbReference>
<dbReference type="InterPro" id="IPR011765">
    <property type="entry name" value="Pept_M16_N"/>
</dbReference>
<dbReference type="InterPro" id="IPR050626">
    <property type="entry name" value="Peptidase_M16"/>
</dbReference>
<dbReference type="SUPFAM" id="SSF63411">
    <property type="entry name" value="LuxS/MPP-like metallohydrolase"/>
    <property type="match status" value="2"/>
</dbReference>
<protein>
    <submittedName>
        <fullName evidence="9">Insulin-degrading enzyme</fullName>
    </submittedName>
</protein>
<dbReference type="GO" id="GO:0006508">
    <property type="term" value="P:proteolysis"/>
    <property type="evidence" value="ECO:0007669"/>
    <property type="project" value="UniProtKB-KW"/>
</dbReference>
<evidence type="ECO:0000256" key="6">
    <source>
        <dbReference type="ARBA" id="ARBA00022833"/>
    </source>
</evidence>
<dbReference type="PANTHER" id="PTHR43690">
    <property type="entry name" value="NARDILYSIN"/>
    <property type="match status" value="1"/>
</dbReference>
<evidence type="ECO:0000256" key="4">
    <source>
        <dbReference type="ARBA" id="ARBA00022723"/>
    </source>
</evidence>
<dbReference type="InterPro" id="IPR011249">
    <property type="entry name" value="Metalloenz_LuxS/M16"/>
</dbReference>
<dbReference type="Proteomes" id="UP000053780">
    <property type="component" value="Unassembled WGS sequence"/>
</dbReference>
<comment type="cofactor">
    <cofactor evidence="1">
        <name>Zn(2+)</name>
        <dbReference type="ChEBI" id="CHEBI:29105"/>
    </cofactor>
</comment>
<dbReference type="FunFam" id="3.30.830.10:FF:000012">
    <property type="entry name" value="Protease 3"/>
    <property type="match status" value="1"/>
</dbReference>
<dbReference type="GO" id="GO:0046872">
    <property type="term" value="F:metal ion binding"/>
    <property type="evidence" value="ECO:0007669"/>
    <property type="project" value="UniProtKB-KW"/>
</dbReference>
<sequence>MKKINFIYSVTEIVKNKADDNIYKYVVLPNNLKFLLISDLNADKSGCSLSVGIGSFDEKINGLAHFLEHLLFMGTEKYPEENAYMDFLNLNNGSSNAYTTDECTVYYFDISNNYIDKGLDMFAQFFISPLFNKDSVDREMSAVNSEFLSNVENENSRMHRILQLCCNKDTRESNFNIGNFETLNIENIRDHVINLYETKYSADKMIGVLYSNKSIEEMEKMINVFNLIKNKNNQIQNENENSDFFYNRFIQYILKVQKINFLHKKIYSFQDIIRNDCKNKIIKYKSIEKSKKLAIFIKTGSSLICPILFTHIVDQFNMEDTGCIAILKDKNLAYDVSISIDNVSWYGLFCIEIYPTNYGTNKLDDILKVINEYFLNFKNWNFKCLINRNKINFEYKEKEDVIDVVEELSERLQTVSIVNILNFEYTNDVPDQDLINEVIKSLGNKDQWIILYADDEYTSKFNDGIFGIEVDSFLIKKMQVF</sequence>
<proteinExistence type="inferred from homology"/>
<comment type="similarity">
    <text evidence="2">Belongs to the peptidase M16 family.</text>
</comment>
<dbReference type="AlphaFoldDB" id="T0M8I1"/>
<dbReference type="VEuPathDB" id="MicrosporidiaDB:NAPIS_ORF02703"/>
<evidence type="ECO:0000256" key="3">
    <source>
        <dbReference type="ARBA" id="ARBA00022670"/>
    </source>
</evidence>
<gene>
    <name evidence="9" type="ORF">NAPIS_ORF02703</name>
</gene>
<evidence type="ECO:0000256" key="7">
    <source>
        <dbReference type="ARBA" id="ARBA00023049"/>
    </source>
</evidence>
<keyword evidence="3" id="KW-0645">Protease</keyword>
<dbReference type="PANTHER" id="PTHR43690:SF18">
    <property type="entry name" value="INSULIN-DEGRADING ENZYME-RELATED"/>
    <property type="match status" value="1"/>
</dbReference>
<dbReference type="EMBL" id="KE647374">
    <property type="protein sequence ID" value="EQB59711.1"/>
    <property type="molecule type" value="Genomic_DNA"/>
</dbReference>
<evidence type="ECO:0000313" key="9">
    <source>
        <dbReference type="EMBL" id="EQB59711.1"/>
    </source>
</evidence>
<accession>T0M8I1</accession>
<keyword evidence="4" id="KW-0479">Metal-binding</keyword>
<dbReference type="GO" id="GO:0004222">
    <property type="term" value="F:metalloendopeptidase activity"/>
    <property type="evidence" value="ECO:0007669"/>
    <property type="project" value="InterPro"/>
</dbReference>
<name>T0M8I1_9MICR</name>
<evidence type="ECO:0000313" key="10">
    <source>
        <dbReference type="Proteomes" id="UP000053780"/>
    </source>
</evidence>
<dbReference type="OrthoDB" id="952271at2759"/>
<evidence type="ECO:0000256" key="2">
    <source>
        <dbReference type="ARBA" id="ARBA00007261"/>
    </source>
</evidence>
<dbReference type="InterPro" id="IPR001431">
    <property type="entry name" value="Pept_M16_Zn_BS"/>
</dbReference>
<feature type="domain" description="Peptidase M16 N-terminal" evidence="8">
    <location>
        <begin position="34"/>
        <end position="153"/>
    </location>
</feature>
<keyword evidence="6" id="KW-0862">Zinc</keyword>
<dbReference type="PROSITE" id="PS00143">
    <property type="entry name" value="INSULINASE"/>
    <property type="match status" value="1"/>
</dbReference>
<evidence type="ECO:0000259" key="8">
    <source>
        <dbReference type="Pfam" id="PF00675"/>
    </source>
</evidence>
<organism evidence="9 10">
    <name type="scientific">Vairimorpha apis BRL 01</name>
    <dbReference type="NCBI Taxonomy" id="1037528"/>
    <lineage>
        <taxon>Eukaryota</taxon>
        <taxon>Fungi</taxon>
        <taxon>Fungi incertae sedis</taxon>
        <taxon>Microsporidia</taxon>
        <taxon>Nosematidae</taxon>
        <taxon>Vairimorpha</taxon>
    </lineage>
</organism>
<evidence type="ECO:0000256" key="5">
    <source>
        <dbReference type="ARBA" id="ARBA00022801"/>
    </source>
</evidence>
<dbReference type="HOGENOM" id="CLU_567521_0_0_1"/>
<reference evidence="9 10" key="1">
    <citation type="journal article" date="2013" name="BMC Genomics">
        <title>Genome sequencing and comparative genomics of honey bee microsporidia, Nosema apis reveal novel insights into host-parasite interactions.</title>
        <authorList>
            <person name="Chen Yp."/>
            <person name="Pettis J.S."/>
            <person name="Zhao Y."/>
            <person name="Liu X."/>
            <person name="Tallon L.J."/>
            <person name="Sadzewicz L.D."/>
            <person name="Li R."/>
            <person name="Zheng H."/>
            <person name="Huang S."/>
            <person name="Zhang X."/>
            <person name="Hamilton M.C."/>
            <person name="Pernal S.F."/>
            <person name="Melathopoulos A.P."/>
            <person name="Yan X."/>
            <person name="Evans J.D."/>
        </authorList>
    </citation>
    <scope>NUCLEOTIDE SEQUENCE [LARGE SCALE GENOMIC DNA]</scope>
    <source>
        <strain evidence="9 10">BRL 01</strain>
    </source>
</reference>
<dbReference type="Gene3D" id="3.30.830.10">
    <property type="entry name" value="Metalloenzyme, LuxS/M16 peptidase-like"/>
    <property type="match status" value="2"/>
</dbReference>
<keyword evidence="7" id="KW-0482">Metalloprotease</keyword>
<evidence type="ECO:0000256" key="1">
    <source>
        <dbReference type="ARBA" id="ARBA00001947"/>
    </source>
</evidence>
<keyword evidence="5" id="KW-0378">Hydrolase</keyword>
<keyword evidence="10" id="KW-1185">Reference proteome</keyword>